<dbReference type="NCBIfam" id="TIGR01575">
    <property type="entry name" value="rimI"/>
    <property type="match status" value="1"/>
</dbReference>
<dbReference type="GO" id="GO:0008999">
    <property type="term" value="F:protein-N-terminal-alanine acetyltransferase activity"/>
    <property type="evidence" value="ECO:0007669"/>
    <property type="project" value="UniProtKB-EC"/>
</dbReference>
<dbReference type="PANTHER" id="PTHR43420">
    <property type="entry name" value="ACETYLTRANSFERASE"/>
    <property type="match status" value="1"/>
</dbReference>
<evidence type="ECO:0000256" key="4">
    <source>
        <dbReference type="ARBA" id="ARBA00023315"/>
    </source>
</evidence>
<dbReference type="Proteomes" id="UP000177905">
    <property type="component" value="Unassembled WGS sequence"/>
</dbReference>
<evidence type="ECO:0000256" key="3">
    <source>
        <dbReference type="ARBA" id="ARBA00022679"/>
    </source>
</evidence>
<name>A0A1F4S532_UNCSA</name>
<dbReference type="AlphaFoldDB" id="A0A1F4S532"/>
<dbReference type="InterPro" id="IPR050680">
    <property type="entry name" value="YpeA/RimI_acetyltransf"/>
</dbReference>
<comment type="function">
    <text evidence="5">Acetylates the N-terminal alanine of ribosomal protein bS18.</text>
</comment>
<proteinExistence type="inferred from homology"/>
<comment type="catalytic activity">
    <reaction evidence="5">
        <text>N-terminal L-alanyl-[ribosomal protein bS18] + acetyl-CoA = N-terminal N(alpha)-acetyl-L-alanyl-[ribosomal protein bS18] + CoA + H(+)</text>
        <dbReference type="Rhea" id="RHEA:43756"/>
        <dbReference type="Rhea" id="RHEA-COMP:10676"/>
        <dbReference type="Rhea" id="RHEA-COMP:10677"/>
        <dbReference type="ChEBI" id="CHEBI:15378"/>
        <dbReference type="ChEBI" id="CHEBI:57287"/>
        <dbReference type="ChEBI" id="CHEBI:57288"/>
        <dbReference type="ChEBI" id="CHEBI:64718"/>
        <dbReference type="ChEBI" id="CHEBI:83683"/>
        <dbReference type="EC" id="2.3.1.266"/>
    </reaction>
</comment>
<comment type="subcellular location">
    <subcellularLocation>
        <location evidence="5">Cytoplasm</location>
    </subcellularLocation>
</comment>
<comment type="similarity">
    <text evidence="1 5">Belongs to the acetyltransferase family. RimI subfamily.</text>
</comment>
<dbReference type="Pfam" id="PF00583">
    <property type="entry name" value="Acetyltransf_1"/>
    <property type="match status" value="1"/>
</dbReference>
<organism evidence="7 8">
    <name type="scientific">candidate division WOR-1 bacterium RIFOXYB2_FULL_36_35</name>
    <dbReference type="NCBI Taxonomy" id="1802578"/>
    <lineage>
        <taxon>Bacteria</taxon>
        <taxon>Bacillati</taxon>
        <taxon>Saganbacteria</taxon>
    </lineage>
</organism>
<dbReference type="EC" id="2.3.1.266" evidence="5"/>
<evidence type="ECO:0000313" key="7">
    <source>
        <dbReference type="EMBL" id="OGC15487.1"/>
    </source>
</evidence>
<evidence type="ECO:0000256" key="2">
    <source>
        <dbReference type="ARBA" id="ARBA00022490"/>
    </source>
</evidence>
<gene>
    <name evidence="7" type="ORF">A2290_03750</name>
</gene>
<evidence type="ECO:0000256" key="5">
    <source>
        <dbReference type="RuleBase" id="RU363094"/>
    </source>
</evidence>
<keyword evidence="4" id="KW-0012">Acyltransferase</keyword>
<protein>
    <recommendedName>
        <fullName evidence="5">[Ribosomal protein bS18]-alanine N-acetyltransferase</fullName>
        <ecNumber evidence="5">2.3.1.266</ecNumber>
    </recommendedName>
</protein>
<dbReference type="InterPro" id="IPR006464">
    <property type="entry name" value="AcTrfase_RimI/Ard1"/>
</dbReference>
<comment type="caution">
    <text evidence="7">The sequence shown here is derived from an EMBL/GenBank/DDBJ whole genome shotgun (WGS) entry which is preliminary data.</text>
</comment>
<dbReference type="PROSITE" id="PS51186">
    <property type="entry name" value="GNAT"/>
    <property type="match status" value="1"/>
</dbReference>
<dbReference type="CDD" id="cd04301">
    <property type="entry name" value="NAT_SF"/>
    <property type="match status" value="1"/>
</dbReference>
<dbReference type="InterPro" id="IPR000182">
    <property type="entry name" value="GNAT_dom"/>
</dbReference>
<dbReference type="Gene3D" id="3.40.630.30">
    <property type="match status" value="1"/>
</dbReference>
<evidence type="ECO:0000259" key="6">
    <source>
        <dbReference type="PROSITE" id="PS51186"/>
    </source>
</evidence>
<evidence type="ECO:0000313" key="8">
    <source>
        <dbReference type="Proteomes" id="UP000177905"/>
    </source>
</evidence>
<sequence>MIIRKAEKKDFETILDIENKSFKKPWSKSQIESALKNIYVLTDSNTIKGFICFEAVKNEGHILHMAVSPSYRGKGFGEKMMEEILKSPCDLFFLEVREGNIAAQNLYKKFGFEIISKRKNYYQDNNENALVMKYTKQQKSGDSNE</sequence>
<dbReference type="SUPFAM" id="SSF55729">
    <property type="entry name" value="Acyl-CoA N-acyltransferases (Nat)"/>
    <property type="match status" value="1"/>
</dbReference>
<evidence type="ECO:0000256" key="1">
    <source>
        <dbReference type="ARBA" id="ARBA00005395"/>
    </source>
</evidence>
<reference evidence="7 8" key="1">
    <citation type="journal article" date="2016" name="Nat. Commun.">
        <title>Thousands of microbial genomes shed light on interconnected biogeochemical processes in an aquifer system.</title>
        <authorList>
            <person name="Anantharaman K."/>
            <person name="Brown C.T."/>
            <person name="Hug L.A."/>
            <person name="Sharon I."/>
            <person name="Castelle C.J."/>
            <person name="Probst A.J."/>
            <person name="Thomas B.C."/>
            <person name="Singh A."/>
            <person name="Wilkins M.J."/>
            <person name="Karaoz U."/>
            <person name="Brodie E.L."/>
            <person name="Williams K.H."/>
            <person name="Hubbard S.S."/>
            <person name="Banfield J.F."/>
        </authorList>
    </citation>
    <scope>NUCLEOTIDE SEQUENCE [LARGE SCALE GENOMIC DNA]</scope>
</reference>
<dbReference type="InterPro" id="IPR016181">
    <property type="entry name" value="Acyl_CoA_acyltransferase"/>
</dbReference>
<dbReference type="PANTHER" id="PTHR43420:SF44">
    <property type="entry name" value="ACETYLTRANSFERASE YPEA"/>
    <property type="match status" value="1"/>
</dbReference>
<keyword evidence="3 7" id="KW-0808">Transferase</keyword>
<accession>A0A1F4S532</accession>
<feature type="domain" description="N-acetyltransferase" evidence="6">
    <location>
        <begin position="1"/>
        <end position="137"/>
    </location>
</feature>
<dbReference type="GO" id="GO:0005737">
    <property type="term" value="C:cytoplasm"/>
    <property type="evidence" value="ECO:0007669"/>
    <property type="project" value="UniProtKB-SubCell"/>
</dbReference>
<dbReference type="EMBL" id="MEUA01000019">
    <property type="protein sequence ID" value="OGC15487.1"/>
    <property type="molecule type" value="Genomic_DNA"/>
</dbReference>
<keyword evidence="2 5" id="KW-0963">Cytoplasm</keyword>